<organism evidence="4 5">
    <name type="scientific">Cellulosimicrobium cellulans F16</name>
    <dbReference type="NCBI Taxonomy" id="1350482"/>
    <lineage>
        <taxon>Bacteria</taxon>
        <taxon>Bacillati</taxon>
        <taxon>Actinomycetota</taxon>
        <taxon>Actinomycetes</taxon>
        <taxon>Micrococcales</taxon>
        <taxon>Promicromonosporaceae</taxon>
        <taxon>Cellulosimicrobium</taxon>
    </lineage>
</organism>
<dbReference type="PATRIC" id="fig|1350482.3.peg.2465"/>
<accession>A0A0M0F7Y5</accession>
<evidence type="ECO:0000313" key="4">
    <source>
        <dbReference type="EMBL" id="KON73705.1"/>
    </source>
</evidence>
<reference evidence="4 5" key="1">
    <citation type="journal article" date="2015" name="Sci. Rep.">
        <title>Functional and structural properties of a novel cellulosome-like multienzyme complex: efficient glycoside hydrolysis of water-insoluble 7-xylosyl-10-deacetylpaclitaxel.</title>
        <authorList>
            <person name="Dou T.Y."/>
            <person name="Luan H.W."/>
            <person name="Ge G.B."/>
            <person name="Dong M.M."/>
            <person name="Zou H.F."/>
            <person name="He Y.Q."/>
            <person name="Cui P."/>
            <person name="Wang J.Y."/>
            <person name="Hao D.C."/>
            <person name="Yang S.L."/>
            <person name="Yang L."/>
        </authorList>
    </citation>
    <scope>NUCLEOTIDE SEQUENCE [LARGE SCALE GENOMIC DNA]</scope>
    <source>
        <strain evidence="4 5">F16</strain>
    </source>
</reference>
<keyword evidence="5" id="KW-1185">Reference proteome</keyword>
<dbReference type="PANTHER" id="PTHR43244:SF1">
    <property type="entry name" value="5,10-METHYLENETETRAHYDROMETHANOPTERIN REDUCTASE"/>
    <property type="match status" value="1"/>
</dbReference>
<dbReference type="PANTHER" id="PTHR43244">
    <property type="match status" value="1"/>
</dbReference>
<dbReference type="InterPro" id="IPR011251">
    <property type="entry name" value="Luciferase-like_dom"/>
</dbReference>
<dbReference type="GO" id="GO:0016705">
    <property type="term" value="F:oxidoreductase activity, acting on paired donors, with incorporation or reduction of molecular oxygen"/>
    <property type="evidence" value="ECO:0007669"/>
    <property type="project" value="InterPro"/>
</dbReference>
<sequence>MPDYGHDLRFGSFVTPAAAAPHQAVALAQLSEEVGLDLVTFQDHPYQAAFLDTWTLMSWVAARTERIRIAGNVLNLPLRPPAVLARAVASLDRLSGGRVELGLGAGGFWDPIVAMGGERLTPGESVDALSEGIDVVRGLWDTSTRDRLVAGGARHHVDGAKRGPAPAHDVEIWVGALKPRMLRLVGAKADGWLPSLAYLQSFEALATGNATIDAAAQDAGRDPRAVRRLLNVGGRFTDGGAGFLQGSPRQWAEQVAEVTLEHGVSTWIVAGDDPTTLAVVGQEVAPAARELVAAARGTAPGGPASGGPASRTTTDGEALA</sequence>
<keyword evidence="1" id="KW-0560">Oxidoreductase</keyword>
<evidence type="ECO:0000313" key="5">
    <source>
        <dbReference type="Proteomes" id="UP000037387"/>
    </source>
</evidence>
<dbReference type="Gene3D" id="3.20.20.30">
    <property type="entry name" value="Luciferase-like domain"/>
    <property type="match status" value="1"/>
</dbReference>
<feature type="domain" description="Luciferase-like" evidence="3">
    <location>
        <begin position="17"/>
        <end position="230"/>
    </location>
</feature>
<dbReference type="Proteomes" id="UP000037387">
    <property type="component" value="Unassembled WGS sequence"/>
</dbReference>
<evidence type="ECO:0000256" key="1">
    <source>
        <dbReference type="ARBA" id="ARBA00023002"/>
    </source>
</evidence>
<dbReference type="SUPFAM" id="SSF51679">
    <property type="entry name" value="Bacterial luciferase-like"/>
    <property type="match status" value="1"/>
</dbReference>
<feature type="region of interest" description="Disordered" evidence="2">
    <location>
        <begin position="295"/>
        <end position="320"/>
    </location>
</feature>
<dbReference type="RefSeq" id="WP_053370629.1">
    <property type="nucleotide sequence ID" value="NZ_KQ435290.1"/>
</dbReference>
<dbReference type="Pfam" id="PF00296">
    <property type="entry name" value="Bac_luciferase"/>
    <property type="match status" value="1"/>
</dbReference>
<dbReference type="AlphaFoldDB" id="A0A0M0F7Y5"/>
<protein>
    <recommendedName>
        <fullName evidence="3">Luciferase-like domain-containing protein</fullName>
    </recommendedName>
</protein>
<name>A0A0M0F7Y5_CELCE</name>
<dbReference type="InterPro" id="IPR050564">
    <property type="entry name" value="F420-G6PD/mer"/>
</dbReference>
<comment type="caution">
    <text evidence="4">The sequence shown here is derived from an EMBL/GenBank/DDBJ whole genome shotgun (WGS) entry which is preliminary data.</text>
</comment>
<proteinExistence type="predicted"/>
<evidence type="ECO:0000256" key="2">
    <source>
        <dbReference type="SAM" id="MobiDB-lite"/>
    </source>
</evidence>
<gene>
    <name evidence="4" type="ORF">M768_12230</name>
</gene>
<dbReference type="EMBL" id="ATNL01000008">
    <property type="protein sequence ID" value="KON73705.1"/>
    <property type="molecule type" value="Genomic_DNA"/>
</dbReference>
<dbReference type="InterPro" id="IPR036661">
    <property type="entry name" value="Luciferase-like_sf"/>
</dbReference>
<evidence type="ECO:0000259" key="3">
    <source>
        <dbReference type="Pfam" id="PF00296"/>
    </source>
</evidence>